<dbReference type="GO" id="GO:0030245">
    <property type="term" value="P:cellulose catabolic process"/>
    <property type="evidence" value="ECO:0007669"/>
    <property type="project" value="UniProtKB-KW"/>
</dbReference>
<dbReference type="OrthoDB" id="5985073at2759"/>
<keyword evidence="5 17" id="KW-0732">Signal</keyword>
<evidence type="ECO:0000256" key="16">
    <source>
        <dbReference type="SAM" id="MobiDB-lite"/>
    </source>
</evidence>
<evidence type="ECO:0000256" key="6">
    <source>
        <dbReference type="ARBA" id="ARBA00023001"/>
    </source>
</evidence>
<organism evidence="19 20">
    <name type="scientific">Sporothrix brasiliensis 5110</name>
    <dbReference type="NCBI Taxonomy" id="1398154"/>
    <lineage>
        <taxon>Eukaryota</taxon>
        <taxon>Fungi</taxon>
        <taxon>Dikarya</taxon>
        <taxon>Ascomycota</taxon>
        <taxon>Pezizomycotina</taxon>
        <taxon>Sordariomycetes</taxon>
        <taxon>Sordariomycetidae</taxon>
        <taxon>Ophiostomatales</taxon>
        <taxon>Ophiostomataceae</taxon>
        <taxon>Sporothrix</taxon>
    </lineage>
</organism>
<dbReference type="AlphaFoldDB" id="A0A0C2IV56"/>
<evidence type="ECO:0000256" key="13">
    <source>
        <dbReference type="ARBA" id="ARBA00044502"/>
    </source>
</evidence>
<dbReference type="PANTHER" id="PTHR33353">
    <property type="entry name" value="PUTATIVE (AFU_ORTHOLOGUE AFUA_1G12560)-RELATED"/>
    <property type="match status" value="1"/>
</dbReference>
<comment type="similarity">
    <text evidence="13">Belongs to the polysaccharide monooxygenase AA9 family.</text>
</comment>
<keyword evidence="8" id="KW-0186">Copper</keyword>
<comment type="catalytic activity">
    <reaction evidence="14">
        <text>[(1-&gt;4)-beta-D-glucosyl]n+m + reduced acceptor + O2 = 4-dehydro-beta-D-glucosyl-[(1-&gt;4)-beta-D-glucosyl]n-1 + [(1-&gt;4)-beta-D-glucosyl]m + acceptor + H2O.</text>
        <dbReference type="EC" id="1.14.99.56"/>
    </reaction>
</comment>
<keyword evidence="20" id="KW-1185">Reference proteome</keyword>
<dbReference type="InterPro" id="IPR049892">
    <property type="entry name" value="AA9"/>
</dbReference>
<keyword evidence="11" id="KW-0119">Carbohydrate metabolism</keyword>
<protein>
    <recommendedName>
        <fullName evidence="15">lytic cellulose monooxygenase (C4-dehydrogenating)</fullName>
        <ecNumber evidence="15">1.14.99.56</ecNumber>
    </recommendedName>
</protein>
<feature type="chain" id="PRO_5002162766" description="lytic cellulose monooxygenase (C4-dehydrogenating)" evidence="17">
    <location>
        <begin position="22"/>
        <end position="409"/>
    </location>
</feature>
<feature type="region of interest" description="Disordered" evidence="16">
    <location>
        <begin position="246"/>
        <end position="287"/>
    </location>
</feature>
<evidence type="ECO:0000256" key="8">
    <source>
        <dbReference type="ARBA" id="ARBA00023008"/>
    </source>
</evidence>
<evidence type="ECO:0000313" key="19">
    <source>
        <dbReference type="EMBL" id="KIH93031.1"/>
    </source>
</evidence>
<evidence type="ECO:0000256" key="11">
    <source>
        <dbReference type="ARBA" id="ARBA00023277"/>
    </source>
</evidence>
<keyword evidence="4" id="KW-0479">Metal-binding</keyword>
<dbReference type="Proteomes" id="UP000031575">
    <property type="component" value="Unassembled WGS sequence"/>
</dbReference>
<dbReference type="GO" id="GO:0046872">
    <property type="term" value="F:metal ion binding"/>
    <property type="evidence" value="ECO:0007669"/>
    <property type="project" value="UniProtKB-KW"/>
</dbReference>
<reference evidence="19 20" key="1">
    <citation type="journal article" date="2014" name="BMC Genomics">
        <title>Comparative genomics of the major fungal agents of human and animal Sporotrichosis: Sporothrix schenckii and Sporothrix brasiliensis.</title>
        <authorList>
            <person name="Teixeira M.M."/>
            <person name="de Almeida L.G."/>
            <person name="Kubitschek-Barreira P."/>
            <person name="Alves F.L."/>
            <person name="Kioshima E.S."/>
            <person name="Abadio A.K."/>
            <person name="Fernandes L."/>
            <person name="Derengowski L.S."/>
            <person name="Ferreira K.S."/>
            <person name="Souza R.C."/>
            <person name="Ruiz J.C."/>
            <person name="de Andrade N.C."/>
            <person name="Paes H.C."/>
            <person name="Nicola A.M."/>
            <person name="Albuquerque P."/>
            <person name="Gerber A.L."/>
            <person name="Martins V.P."/>
            <person name="Peconick L.D."/>
            <person name="Neto A.V."/>
            <person name="Chaucanez C.B."/>
            <person name="Silva P.A."/>
            <person name="Cunha O.L."/>
            <person name="de Oliveira F.F."/>
            <person name="dos Santos T.C."/>
            <person name="Barros A.L."/>
            <person name="Soares M.A."/>
            <person name="de Oliveira L.M."/>
            <person name="Marini M.M."/>
            <person name="Villalobos-Duno H."/>
            <person name="Cunha M.M."/>
            <person name="de Hoog S."/>
            <person name="da Silveira J.F."/>
            <person name="Henrissat B."/>
            <person name="Nino-Vega G.A."/>
            <person name="Cisalpino P.S."/>
            <person name="Mora-Montes H.M."/>
            <person name="Almeida S.R."/>
            <person name="Stajich J.E."/>
            <person name="Lopes-Bezerra L.M."/>
            <person name="Vasconcelos A.T."/>
            <person name="Felipe M.S."/>
        </authorList>
    </citation>
    <scope>NUCLEOTIDE SEQUENCE [LARGE SCALE GENOMIC DNA]</scope>
    <source>
        <strain evidence="19 20">5110</strain>
    </source>
</reference>
<evidence type="ECO:0000256" key="3">
    <source>
        <dbReference type="ARBA" id="ARBA00022525"/>
    </source>
</evidence>
<gene>
    <name evidence="19" type="ORF">SPBR_02855</name>
</gene>
<comment type="caution">
    <text evidence="19">The sequence shown here is derived from an EMBL/GenBank/DDBJ whole genome shotgun (WGS) entry which is preliminary data.</text>
</comment>
<evidence type="ECO:0000256" key="15">
    <source>
        <dbReference type="ARBA" id="ARBA00047174"/>
    </source>
</evidence>
<dbReference type="EMBL" id="AWTV01000006">
    <property type="protein sequence ID" value="KIH93031.1"/>
    <property type="molecule type" value="Genomic_DNA"/>
</dbReference>
<comment type="cofactor">
    <cofactor evidence="1">
        <name>Cu(2+)</name>
        <dbReference type="ChEBI" id="CHEBI:29036"/>
    </cofactor>
</comment>
<feature type="domain" description="Auxiliary Activity family 9 catalytic" evidence="18">
    <location>
        <begin position="22"/>
        <end position="232"/>
    </location>
</feature>
<dbReference type="GO" id="GO:0004497">
    <property type="term" value="F:monooxygenase activity"/>
    <property type="evidence" value="ECO:0007669"/>
    <property type="project" value="UniProtKB-KW"/>
</dbReference>
<keyword evidence="3" id="KW-0964">Secreted</keyword>
<dbReference type="HOGENOM" id="CLU_031730_3_0_1"/>
<evidence type="ECO:0000256" key="5">
    <source>
        <dbReference type="ARBA" id="ARBA00022729"/>
    </source>
</evidence>
<dbReference type="EC" id="1.14.99.56" evidence="15"/>
<dbReference type="Gene3D" id="2.70.50.70">
    <property type="match status" value="1"/>
</dbReference>
<dbReference type="GeneID" id="63676079"/>
<evidence type="ECO:0000256" key="10">
    <source>
        <dbReference type="ARBA" id="ARBA00023157"/>
    </source>
</evidence>
<keyword evidence="12" id="KW-0624">Polysaccharide degradation</keyword>
<evidence type="ECO:0000256" key="7">
    <source>
        <dbReference type="ARBA" id="ARBA00023002"/>
    </source>
</evidence>
<evidence type="ECO:0000256" key="2">
    <source>
        <dbReference type="ARBA" id="ARBA00004613"/>
    </source>
</evidence>
<sequence length="409" mass="42429">MPRLNTLVLAVAVAFATAATAHTSFTTLFVNGVDQGDGTCVRQPTDPQTSTFPVEDLASSDMICRNGLASVAFTCPVGAGSTLTFEFRENPDGSVPGAIDKSHKGPCAVYLRQVSDMASETPASSTGWFKIYEDGYDNSTDQWCTEKLIATNGLLSVALPSGLPAGAYLARPELLALHEAQKGDPQFYVGCAQIFVGGTSSGQLLTIPEGHEATIPGHVKAGDPSVTFNIYTPVFPYPMPGPPVFFPTADDTSGSKANAAGNNRIDASPSTAPSPSPSPSWSSSSSSCSASSKPNKLAVVAQHAGVAFVPSACLIKNANWCGVEVPSYTTEAGCWDASENCFHQEAACYSSAPPSGDANCDVWDKKCTAIQAACGAGSFVGPPNAGQPLQQVEAAVPGPIPGAERRKRR</sequence>
<dbReference type="RefSeq" id="XP_040621041.1">
    <property type="nucleotide sequence ID" value="XM_040761158.1"/>
</dbReference>
<evidence type="ECO:0000256" key="4">
    <source>
        <dbReference type="ARBA" id="ARBA00022723"/>
    </source>
</evidence>
<evidence type="ECO:0000256" key="1">
    <source>
        <dbReference type="ARBA" id="ARBA00001973"/>
    </source>
</evidence>
<feature type="signal peptide" evidence="17">
    <location>
        <begin position="1"/>
        <end position="21"/>
    </location>
</feature>
<evidence type="ECO:0000259" key="18">
    <source>
        <dbReference type="Pfam" id="PF03443"/>
    </source>
</evidence>
<dbReference type="CDD" id="cd21175">
    <property type="entry name" value="LPMO_AA9"/>
    <property type="match status" value="1"/>
</dbReference>
<keyword evidence="10" id="KW-1015">Disulfide bond</keyword>
<name>A0A0C2IV56_9PEZI</name>
<proteinExistence type="inferred from homology"/>
<dbReference type="GO" id="GO:0005576">
    <property type="term" value="C:extracellular region"/>
    <property type="evidence" value="ECO:0007669"/>
    <property type="project" value="UniProtKB-SubCell"/>
</dbReference>
<evidence type="ECO:0000313" key="20">
    <source>
        <dbReference type="Proteomes" id="UP000031575"/>
    </source>
</evidence>
<evidence type="ECO:0000256" key="17">
    <source>
        <dbReference type="SAM" id="SignalP"/>
    </source>
</evidence>
<evidence type="ECO:0000256" key="9">
    <source>
        <dbReference type="ARBA" id="ARBA00023033"/>
    </source>
</evidence>
<comment type="subcellular location">
    <subcellularLocation>
        <location evidence="2">Secreted</location>
    </subcellularLocation>
</comment>
<dbReference type="Pfam" id="PF03443">
    <property type="entry name" value="AA9"/>
    <property type="match status" value="1"/>
</dbReference>
<dbReference type="InterPro" id="IPR005103">
    <property type="entry name" value="AA9_LPMO"/>
</dbReference>
<keyword evidence="7" id="KW-0560">Oxidoreductase</keyword>
<keyword evidence="9" id="KW-0503">Monooxygenase</keyword>
<dbReference type="VEuPathDB" id="FungiDB:SPBR_02855"/>
<keyword evidence="6" id="KW-0136">Cellulose degradation</keyword>
<dbReference type="PANTHER" id="PTHR33353:SF32">
    <property type="entry name" value="ENDO-BETA-1,4-GLUCANASE D"/>
    <property type="match status" value="1"/>
</dbReference>
<accession>A0A0C2IV56</accession>
<evidence type="ECO:0000256" key="14">
    <source>
        <dbReference type="ARBA" id="ARBA00045077"/>
    </source>
</evidence>
<evidence type="ECO:0000256" key="12">
    <source>
        <dbReference type="ARBA" id="ARBA00023326"/>
    </source>
</evidence>